<evidence type="ECO:0000259" key="1">
    <source>
        <dbReference type="Pfam" id="PF20385"/>
    </source>
</evidence>
<organism evidence="2 3">
    <name type="scientific">Stappia indica</name>
    <dbReference type="NCBI Taxonomy" id="538381"/>
    <lineage>
        <taxon>Bacteria</taxon>
        <taxon>Pseudomonadati</taxon>
        <taxon>Pseudomonadota</taxon>
        <taxon>Alphaproteobacteria</taxon>
        <taxon>Hyphomicrobiales</taxon>
        <taxon>Stappiaceae</taxon>
        <taxon>Stappia</taxon>
    </lineage>
</organism>
<feature type="domain" description="DUF6680" evidence="1">
    <location>
        <begin position="1"/>
        <end position="123"/>
    </location>
</feature>
<accession>A0A285TVP8</accession>
<keyword evidence="3" id="KW-1185">Reference proteome</keyword>
<protein>
    <recommendedName>
        <fullName evidence="1">DUF6680 domain-containing protein</fullName>
    </recommendedName>
</protein>
<sequence length="144" mass="16618">MRTRRMPVHFDHVGALNLIEIEFANDKNVIAAWKEYFKSLNERLHPEANDAVEHELTQRRENLLTRLISEIAKVLHFQVEQLDILEGNYLPQAWGDEEWEQKIARKSLIDVLAGRRPILIQPYVPNQGIGPYPPAPSGVTKTDE</sequence>
<dbReference type="InterPro" id="IPR046502">
    <property type="entry name" value="DUF6680"/>
</dbReference>
<dbReference type="Proteomes" id="UP000219331">
    <property type="component" value="Unassembled WGS sequence"/>
</dbReference>
<name>A0A285TVP8_9HYPH</name>
<evidence type="ECO:0000313" key="3">
    <source>
        <dbReference type="Proteomes" id="UP000219331"/>
    </source>
</evidence>
<reference evidence="2 3" key="1">
    <citation type="submission" date="2017-08" db="EMBL/GenBank/DDBJ databases">
        <authorList>
            <person name="de Groot N.N."/>
        </authorList>
    </citation>
    <scope>NUCLEOTIDE SEQUENCE [LARGE SCALE GENOMIC DNA]</scope>
    <source>
        <strain evidence="2 3">USBA 352</strain>
    </source>
</reference>
<dbReference type="EMBL" id="OBML01000020">
    <property type="protein sequence ID" value="SOC27657.1"/>
    <property type="molecule type" value="Genomic_DNA"/>
</dbReference>
<dbReference type="AlphaFoldDB" id="A0A285TVP8"/>
<gene>
    <name evidence="2" type="ORF">SAMN05421512_12014</name>
</gene>
<proteinExistence type="predicted"/>
<dbReference type="Pfam" id="PF20385">
    <property type="entry name" value="DUF6680"/>
    <property type="match status" value="1"/>
</dbReference>
<evidence type="ECO:0000313" key="2">
    <source>
        <dbReference type="EMBL" id="SOC27657.1"/>
    </source>
</evidence>